<dbReference type="Pfam" id="PF09720">
    <property type="entry name" value="Unstab_antitox"/>
    <property type="match status" value="1"/>
</dbReference>
<sequence length="69" mass="8073">MGSQEILEQALRLRPDERFTLIEGLLRSLDEPDKQLDAIWADEAEKRLKAYREGRLEAIPMEDIFRDAT</sequence>
<dbReference type="RefSeq" id="WP_256613813.1">
    <property type="nucleotide sequence ID" value="NZ_JANIBK010000009.1"/>
</dbReference>
<accession>A0ABT1U0X7</accession>
<name>A0ABT1U0X7_9GAMM</name>
<dbReference type="NCBIfam" id="TIGR02574">
    <property type="entry name" value="stabl_TIGR02574"/>
    <property type="match status" value="1"/>
</dbReference>
<keyword evidence="2" id="KW-1185">Reference proteome</keyword>
<dbReference type="InterPro" id="IPR013406">
    <property type="entry name" value="CHP02574_addiction_mod"/>
</dbReference>
<comment type="caution">
    <text evidence="1">The sequence shown here is derived from an EMBL/GenBank/DDBJ whole genome shotgun (WGS) entry which is preliminary data.</text>
</comment>
<organism evidence="1 2">
    <name type="scientific">Methylomonas rivi</name>
    <dbReference type="NCBI Taxonomy" id="2952226"/>
    <lineage>
        <taxon>Bacteria</taxon>
        <taxon>Pseudomonadati</taxon>
        <taxon>Pseudomonadota</taxon>
        <taxon>Gammaproteobacteria</taxon>
        <taxon>Methylococcales</taxon>
        <taxon>Methylococcaceae</taxon>
        <taxon>Methylomonas</taxon>
    </lineage>
</organism>
<proteinExistence type="predicted"/>
<evidence type="ECO:0000313" key="1">
    <source>
        <dbReference type="EMBL" id="MCQ8127487.1"/>
    </source>
</evidence>
<dbReference type="Proteomes" id="UP001524586">
    <property type="component" value="Unassembled WGS sequence"/>
</dbReference>
<dbReference type="EMBL" id="JANIBK010000009">
    <property type="protein sequence ID" value="MCQ8127487.1"/>
    <property type="molecule type" value="Genomic_DNA"/>
</dbReference>
<evidence type="ECO:0000313" key="2">
    <source>
        <dbReference type="Proteomes" id="UP001524586"/>
    </source>
</evidence>
<protein>
    <submittedName>
        <fullName evidence="1">Addiction module protein</fullName>
    </submittedName>
</protein>
<reference evidence="1 2" key="1">
    <citation type="submission" date="2022-07" db="EMBL/GenBank/DDBJ databases">
        <title>Methylomonas rivi sp. nov., Methylomonas rosea sp. nov., Methylomonas aureus sp. nov. and Methylomonas subterranea sp. nov., four novel methanotrophs isolated from a freshwater creek and the deep terrestrial subsurface.</title>
        <authorList>
            <person name="Abin C."/>
            <person name="Sankaranarayanan K."/>
            <person name="Garner C."/>
            <person name="Sindelar R."/>
            <person name="Kotary K."/>
            <person name="Garner R."/>
            <person name="Barclay S."/>
            <person name="Lawson P."/>
            <person name="Krumholz L."/>
        </authorList>
    </citation>
    <scope>NUCLEOTIDE SEQUENCE [LARGE SCALE GENOMIC DNA]</scope>
    <source>
        <strain evidence="1 2">WSC-6</strain>
    </source>
</reference>
<gene>
    <name evidence="1" type="ORF">NP596_03365</name>
</gene>